<dbReference type="EMBL" id="MW018138">
    <property type="protein sequence ID" value="QPB44250.1"/>
    <property type="molecule type" value="Genomic_DNA"/>
</dbReference>
<dbReference type="Proteomes" id="UP001162098">
    <property type="component" value="Segment"/>
</dbReference>
<accession>A0A7S7YEZ1</accession>
<proteinExistence type="predicted"/>
<name>A0A7S7YEZ1_9VIRU</name>
<evidence type="ECO:0000313" key="2">
    <source>
        <dbReference type="Proteomes" id="UP001162098"/>
    </source>
</evidence>
<keyword evidence="2" id="KW-1185">Reference proteome</keyword>
<organism evidence="1 2">
    <name type="scientific">Medusavirus stheno T3</name>
    <dbReference type="NCBI Taxonomy" id="3069717"/>
    <lineage>
        <taxon>Viruses</taxon>
        <taxon>Varidnaviria</taxon>
        <taxon>Bamfordvirae</taxon>
        <taxon>Nucleocytoviricota</taxon>
        <taxon>Megaviricetes</taxon>
        <taxon>Mamonoviridae</taxon>
        <taxon>Medusavirus</taxon>
        <taxon>Medusavirus sthenus</taxon>
    </lineage>
</organism>
<sequence length="47" mass="5220">MNNLPLRASSAAWLSATHRGPFAASRIPAFKFGPYYVRECGVVWPLL</sequence>
<evidence type="ECO:0000313" key="1">
    <source>
        <dbReference type="EMBL" id="QPB44250.1"/>
    </source>
</evidence>
<dbReference type="KEGG" id="vg:80543446"/>
<protein>
    <submittedName>
        <fullName evidence="1">Uncharacterized protein</fullName>
    </submittedName>
</protein>
<reference evidence="1 2" key="1">
    <citation type="submission" date="2020-09" db="EMBL/GenBank/DDBJ databases">
        <authorList>
            <person name="Zhang R."/>
            <person name="Garcia K."/>
            <person name="Ogata H."/>
        </authorList>
    </citation>
    <scope>NUCLEOTIDE SEQUENCE [LARGE SCALE GENOMIC DNA]</scope>
    <source>
        <strain evidence="2">stheno</strain>
    </source>
</reference>